<proteinExistence type="predicted"/>
<dbReference type="Pfam" id="PF03735">
    <property type="entry name" value="ENT"/>
    <property type="match status" value="1"/>
</dbReference>
<dbReference type="Gene3D" id="1.10.1240.40">
    <property type="entry name" value="ENT domain"/>
    <property type="match status" value="1"/>
</dbReference>
<dbReference type="PROSITE" id="PS51138">
    <property type="entry name" value="ENT"/>
    <property type="match status" value="1"/>
</dbReference>
<dbReference type="InterPro" id="IPR005491">
    <property type="entry name" value="ENT_dom"/>
</dbReference>
<dbReference type="OrthoDB" id="663550at2759"/>
<comment type="subcellular location">
    <subcellularLocation>
        <location evidence="1">Nucleus</location>
    </subcellularLocation>
</comment>
<dbReference type="InterPro" id="IPR014002">
    <property type="entry name" value="Agenet_dom_plant"/>
</dbReference>
<dbReference type="GO" id="GO:0005634">
    <property type="term" value="C:nucleus"/>
    <property type="evidence" value="ECO:0007669"/>
    <property type="project" value="UniProtKB-SubCell"/>
</dbReference>
<dbReference type="GeneID" id="103703932"/>
<dbReference type="AlphaFoldDB" id="A0A8B7BTN7"/>
<dbReference type="InterPro" id="IPR036142">
    <property type="entry name" value="ENT_dom-like_sf"/>
</dbReference>
<dbReference type="PANTHER" id="PTHR31917">
    <property type="entry name" value="AGENET DOMAIN-CONTAINING PROTEIN-RELATED"/>
    <property type="match status" value="1"/>
</dbReference>
<dbReference type="Proteomes" id="UP000228380">
    <property type="component" value="Chromosome 9"/>
</dbReference>
<accession>A0A8B7BTN7</accession>
<gene>
    <name evidence="6" type="primary">LOC103703932</name>
</gene>
<dbReference type="InterPro" id="IPR008395">
    <property type="entry name" value="Agenet-like_dom"/>
</dbReference>
<dbReference type="SMART" id="SM00743">
    <property type="entry name" value="Agenet"/>
    <property type="match status" value="2"/>
</dbReference>
<evidence type="ECO:0000313" key="5">
    <source>
        <dbReference type="Proteomes" id="UP000228380"/>
    </source>
</evidence>
<organism evidence="5 6">
    <name type="scientific">Phoenix dactylifera</name>
    <name type="common">Date palm</name>
    <dbReference type="NCBI Taxonomy" id="42345"/>
    <lineage>
        <taxon>Eukaryota</taxon>
        <taxon>Viridiplantae</taxon>
        <taxon>Streptophyta</taxon>
        <taxon>Embryophyta</taxon>
        <taxon>Tracheophyta</taxon>
        <taxon>Spermatophyta</taxon>
        <taxon>Magnoliopsida</taxon>
        <taxon>Liliopsida</taxon>
        <taxon>Arecaceae</taxon>
        <taxon>Coryphoideae</taxon>
        <taxon>Phoeniceae</taxon>
        <taxon>Phoenix</taxon>
    </lineage>
</organism>
<feature type="domain" description="ENT" evidence="4">
    <location>
        <begin position="328"/>
        <end position="413"/>
    </location>
</feature>
<evidence type="ECO:0000256" key="2">
    <source>
        <dbReference type="ARBA" id="ARBA00023242"/>
    </source>
</evidence>
<dbReference type="Pfam" id="PF05641">
    <property type="entry name" value="Agenet"/>
    <property type="match status" value="1"/>
</dbReference>
<dbReference type="SMART" id="SM01191">
    <property type="entry name" value="ENT"/>
    <property type="match status" value="1"/>
</dbReference>
<dbReference type="SUPFAM" id="SSF158639">
    <property type="entry name" value="ENT-like"/>
    <property type="match status" value="1"/>
</dbReference>
<reference evidence="5" key="1">
    <citation type="journal article" date="2019" name="Nat. Commun.">
        <title>Genome-wide association mapping of date palm fruit traits.</title>
        <authorList>
            <person name="Hazzouri K.M."/>
            <person name="Gros-Balthazard M."/>
            <person name="Flowers J.M."/>
            <person name="Copetti D."/>
            <person name="Lemansour A."/>
            <person name="Lebrun M."/>
            <person name="Masmoudi K."/>
            <person name="Ferrand S."/>
            <person name="Dhar M.I."/>
            <person name="Fresquez Z.A."/>
            <person name="Rosas U."/>
            <person name="Zhang J."/>
            <person name="Talag J."/>
            <person name="Lee S."/>
            <person name="Kudrna D."/>
            <person name="Powell R.F."/>
            <person name="Leitch I.J."/>
            <person name="Krueger R.R."/>
            <person name="Wing R.A."/>
            <person name="Amiri K.M.A."/>
            <person name="Purugganan M.D."/>
        </authorList>
    </citation>
    <scope>NUCLEOTIDE SEQUENCE [LARGE SCALE GENOMIC DNA]</scope>
    <source>
        <strain evidence="5">cv. Khalas</strain>
    </source>
</reference>
<keyword evidence="5" id="KW-1185">Reference proteome</keyword>
<name>A0A8B7BTN7_PHODC</name>
<feature type="region of interest" description="Disordered" evidence="3">
    <location>
        <begin position="300"/>
        <end position="326"/>
    </location>
</feature>
<protein>
    <submittedName>
        <fullName evidence="6">Uncharacterized protein LOC103703932 isoform X1</fullName>
    </submittedName>
</protein>
<reference evidence="6" key="2">
    <citation type="submission" date="2025-08" db="UniProtKB">
        <authorList>
            <consortium name="RefSeq"/>
        </authorList>
    </citation>
    <scope>IDENTIFICATION</scope>
    <source>
        <tissue evidence="6">Young leaves</tissue>
    </source>
</reference>
<evidence type="ECO:0000313" key="6">
    <source>
        <dbReference type="RefSeq" id="XP_008785228.1"/>
    </source>
</evidence>
<dbReference type="KEGG" id="pda:103703932"/>
<dbReference type="PANTHER" id="PTHR31917:SF5">
    <property type="entry name" value="OS02G0204500 PROTEIN"/>
    <property type="match status" value="1"/>
</dbReference>
<evidence type="ECO:0000259" key="4">
    <source>
        <dbReference type="PROSITE" id="PS51138"/>
    </source>
</evidence>
<evidence type="ECO:0000256" key="3">
    <source>
        <dbReference type="SAM" id="MobiDB-lite"/>
    </source>
</evidence>
<dbReference type="RefSeq" id="XP_008785228.1">
    <property type="nucleotide sequence ID" value="XM_008787006.4"/>
</dbReference>
<sequence length="434" mass="48894">MRLFKKGNKVEVLNKREVPSGSWWCAEIISGNGQNYYVKYDSYPANMGAAVERVSRKAIRPCPPLVKSPSDWVPGDIAEVLDNSSWKLSEVLRVGGDGYFFVRLLGSSREFKVHVSDLRLRQSWLDGKWVVIQKDSGKHDRRMISNLSKGKKFSCQRPWPCLESHNAVVLSRGMKKRPRVSSQPVERCTEASRKMRALEKYGRCEQRGGGRSLQPWEKVDVVASPRRVLGEKCLLASLNNRMTGFSKMASWRGLPNINIKYFPVTSSEPSDAESTSSSVGSCSTSNSPYRSLQCPGMVPTQDLSSHSDDAEISCGSGRESSLPTEEVLPTETHQLELHAYRSTMMALYASGPISWEQEALMTNLRLMLNISNDEHLLELKNLVSSEIGTIPLRSMLEACKACFRWSLMMVRFVTCFALRTMWQHFHLILTNKSA</sequence>
<evidence type="ECO:0000256" key="1">
    <source>
        <dbReference type="ARBA" id="ARBA00004123"/>
    </source>
</evidence>
<keyword evidence="2" id="KW-0539">Nucleus</keyword>